<feature type="transmembrane region" description="Helical" evidence="1">
    <location>
        <begin position="106"/>
        <end position="127"/>
    </location>
</feature>
<dbReference type="Pfam" id="PF20990">
    <property type="entry name" value="DUF2207_C"/>
    <property type="match status" value="1"/>
</dbReference>
<feature type="domain" description="Predicted membrane protein YciQ-like C-terminal" evidence="2">
    <location>
        <begin position="4"/>
        <end position="186"/>
    </location>
</feature>
<keyword evidence="1" id="KW-0472">Membrane</keyword>
<proteinExistence type="predicted"/>
<evidence type="ECO:0000256" key="1">
    <source>
        <dbReference type="SAM" id="Phobius"/>
    </source>
</evidence>
<comment type="caution">
    <text evidence="3">The sequence shown here is derived from an EMBL/GenBank/DDBJ whole genome shotgun (WGS) entry which is preliminary data.</text>
</comment>
<name>X0Z560_9ZZZZ</name>
<feature type="non-terminal residue" evidence="3">
    <location>
        <position position="1"/>
    </location>
</feature>
<keyword evidence="1" id="KW-0812">Transmembrane</keyword>
<gene>
    <name evidence="3" type="ORF">S01H4_11507</name>
</gene>
<reference evidence="3" key="1">
    <citation type="journal article" date="2014" name="Front. Microbiol.">
        <title>High frequency of phylogenetically diverse reductive dehalogenase-homologous genes in deep subseafloor sedimentary metagenomes.</title>
        <authorList>
            <person name="Kawai M."/>
            <person name="Futagami T."/>
            <person name="Toyoda A."/>
            <person name="Takaki Y."/>
            <person name="Nishi S."/>
            <person name="Hori S."/>
            <person name="Arai W."/>
            <person name="Tsubouchi T."/>
            <person name="Morono Y."/>
            <person name="Uchiyama I."/>
            <person name="Ito T."/>
            <person name="Fujiyama A."/>
            <person name="Inagaki F."/>
            <person name="Takami H."/>
        </authorList>
    </citation>
    <scope>NUCLEOTIDE SEQUENCE</scope>
    <source>
        <strain evidence="3">Expedition CK06-06</strain>
    </source>
</reference>
<keyword evidence="1" id="KW-1133">Transmembrane helix</keyword>
<evidence type="ECO:0000259" key="2">
    <source>
        <dbReference type="Pfam" id="PF20990"/>
    </source>
</evidence>
<sequence>IEESDTTNLKEHESYLIHWLFYSIGNGASVTLKEIKDYAKASRTQSSFRHNYNKWVKKVGEEFKKYNYFGQSKEGLKTAGKVVLMEFAGVFLLFALGALLKVQLFILIPLLFAVGFTGFGVIIYGALIRKKTQIGINEYTKWRAFKRFLLHFSNMKDYEIPSVIVWEHYLVYAISLGVADKVISKLKLALSSQDISLRNSTYLYCMTDRSGRLNNSMFRSFDKVFTSAFASATASTGSGGGFSSGGGGGGGGGGAGAF</sequence>
<accession>X0Z560</accession>
<dbReference type="EMBL" id="BART01004666">
    <property type="protein sequence ID" value="GAG55548.1"/>
    <property type="molecule type" value="Genomic_DNA"/>
</dbReference>
<evidence type="ECO:0000313" key="3">
    <source>
        <dbReference type="EMBL" id="GAG55548.1"/>
    </source>
</evidence>
<dbReference type="InterPro" id="IPR048389">
    <property type="entry name" value="YciQ-like_C"/>
</dbReference>
<protein>
    <recommendedName>
        <fullName evidence="2">Predicted membrane protein YciQ-like C-terminal domain-containing protein</fullName>
    </recommendedName>
</protein>
<feature type="transmembrane region" description="Helical" evidence="1">
    <location>
        <begin position="82"/>
        <end position="100"/>
    </location>
</feature>
<organism evidence="3">
    <name type="scientific">marine sediment metagenome</name>
    <dbReference type="NCBI Taxonomy" id="412755"/>
    <lineage>
        <taxon>unclassified sequences</taxon>
        <taxon>metagenomes</taxon>
        <taxon>ecological metagenomes</taxon>
    </lineage>
</organism>
<dbReference type="AlphaFoldDB" id="X0Z560"/>